<dbReference type="InterPro" id="IPR006026">
    <property type="entry name" value="Peptidase_Metallo"/>
</dbReference>
<dbReference type="EMBL" id="JBHUMA010000006">
    <property type="protein sequence ID" value="MFD2599823.1"/>
    <property type="molecule type" value="Genomic_DNA"/>
</dbReference>
<sequence length="271" mass="30837">MKNQLKWSLVLSMGLLLNGSCQKDPTSTEFEIPSEEVSTFNHDFSKYIGDPRVQACRVVNLNPKTDERAAAENRTLWQNGQTVTVSFMGGSEYVRSRVIAYAKQWEEFANIKFEFVQSNGMIRVAFIQGAGAYSHMGRNALGVPANQETMNFGWFDDNTSEAEFSRTTLHEFGHALGLIHEHQHPEVELDWDREFTYQYYAGAPNYWSRQQVDVNLLNTYTTAQTTFNAYDETSIMHYPILGRLVNRSNDTPDNTVLSAGDKQLVGTIYPF</sequence>
<dbReference type="SMART" id="SM00235">
    <property type="entry name" value="ZnMc"/>
    <property type="match status" value="1"/>
</dbReference>
<dbReference type="PANTHER" id="PTHR10127">
    <property type="entry name" value="DISCOIDIN, CUB, EGF, LAMININ , AND ZINC METALLOPROTEASE DOMAIN CONTAINING"/>
    <property type="match status" value="1"/>
</dbReference>
<reference evidence="4" key="1">
    <citation type="journal article" date="2019" name="Int. J. Syst. Evol. Microbiol.">
        <title>The Global Catalogue of Microorganisms (GCM) 10K type strain sequencing project: providing services to taxonomists for standard genome sequencing and annotation.</title>
        <authorList>
            <consortium name="The Broad Institute Genomics Platform"/>
            <consortium name="The Broad Institute Genome Sequencing Center for Infectious Disease"/>
            <person name="Wu L."/>
            <person name="Ma J."/>
        </authorList>
    </citation>
    <scope>NUCLEOTIDE SEQUENCE [LARGE SCALE GENOMIC DNA]</scope>
    <source>
        <strain evidence="4">KCTC 42248</strain>
    </source>
</reference>
<comment type="caution">
    <text evidence="3">The sequence shown here is derived from an EMBL/GenBank/DDBJ whole genome shotgun (WGS) entry which is preliminary data.</text>
</comment>
<dbReference type="InterPro" id="IPR024079">
    <property type="entry name" value="MetalloPept_cat_dom_sf"/>
</dbReference>
<dbReference type="Proteomes" id="UP001597393">
    <property type="component" value="Unassembled WGS sequence"/>
</dbReference>
<accession>A0ABW5NMD0</accession>
<dbReference type="Pfam" id="PF01400">
    <property type="entry name" value="Astacin"/>
    <property type="match status" value="1"/>
</dbReference>
<protein>
    <submittedName>
        <fullName evidence="3">M12 family metallopeptidase</fullName>
    </submittedName>
</protein>
<dbReference type="PANTHER" id="PTHR10127:SF850">
    <property type="entry name" value="METALLOENDOPEPTIDASE"/>
    <property type="match status" value="1"/>
</dbReference>
<keyword evidence="4" id="KW-1185">Reference proteome</keyword>
<feature type="chain" id="PRO_5045379976" evidence="1">
    <location>
        <begin position="24"/>
        <end position="271"/>
    </location>
</feature>
<name>A0ABW5NMD0_9SPHI</name>
<evidence type="ECO:0000256" key="1">
    <source>
        <dbReference type="SAM" id="SignalP"/>
    </source>
</evidence>
<feature type="domain" description="Peptidase metallopeptidase" evidence="2">
    <location>
        <begin position="73"/>
        <end position="208"/>
    </location>
</feature>
<evidence type="ECO:0000313" key="3">
    <source>
        <dbReference type="EMBL" id="MFD2599823.1"/>
    </source>
</evidence>
<organism evidence="3 4">
    <name type="scientific">Sphingobacterium corticis</name>
    <dbReference type="NCBI Taxonomy" id="1812823"/>
    <lineage>
        <taxon>Bacteria</taxon>
        <taxon>Pseudomonadati</taxon>
        <taxon>Bacteroidota</taxon>
        <taxon>Sphingobacteriia</taxon>
        <taxon>Sphingobacteriales</taxon>
        <taxon>Sphingobacteriaceae</taxon>
        <taxon>Sphingobacterium</taxon>
    </lineage>
</organism>
<evidence type="ECO:0000259" key="2">
    <source>
        <dbReference type="SMART" id="SM00235"/>
    </source>
</evidence>
<dbReference type="SUPFAM" id="SSF55486">
    <property type="entry name" value="Metalloproteases ('zincins'), catalytic domain"/>
    <property type="match status" value="1"/>
</dbReference>
<feature type="signal peptide" evidence="1">
    <location>
        <begin position="1"/>
        <end position="23"/>
    </location>
</feature>
<dbReference type="Gene3D" id="3.40.390.10">
    <property type="entry name" value="Collagenase (Catalytic Domain)"/>
    <property type="match status" value="1"/>
</dbReference>
<dbReference type="InterPro" id="IPR001506">
    <property type="entry name" value="Peptidase_M12A"/>
</dbReference>
<keyword evidence="1" id="KW-0732">Signal</keyword>
<proteinExistence type="predicted"/>
<dbReference type="RefSeq" id="WP_380869947.1">
    <property type="nucleotide sequence ID" value="NZ_JBHUMA010000006.1"/>
</dbReference>
<evidence type="ECO:0000313" key="4">
    <source>
        <dbReference type="Proteomes" id="UP001597393"/>
    </source>
</evidence>
<gene>
    <name evidence="3" type="ORF">ACFSQ3_12760</name>
</gene>